<reference evidence="9 10" key="1">
    <citation type="journal article" date="2016" name="Int. J. Syst. Evol. Microbiol.">
        <title>Chitinibacter fontanus sp. nov., isolated from a spring.</title>
        <authorList>
            <person name="Sheu S.Y."/>
            <person name="Li Y.S."/>
            <person name="Young C.C."/>
            <person name="Chen W.M."/>
        </authorList>
    </citation>
    <scope>NUCLEOTIDE SEQUENCE [LARGE SCALE GENOMIC DNA]</scope>
    <source>
        <strain evidence="9 10">STM-7</strain>
    </source>
</reference>
<evidence type="ECO:0000313" key="9">
    <source>
        <dbReference type="EMBL" id="QLI82354.1"/>
    </source>
</evidence>
<feature type="transmembrane region" description="Helical" evidence="7">
    <location>
        <begin position="176"/>
        <end position="197"/>
    </location>
</feature>
<feature type="transmembrane region" description="Helical" evidence="7">
    <location>
        <begin position="279"/>
        <end position="297"/>
    </location>
</feature>
<dbReference type="GO" id="GO:0005886">
    <property type="term" value="C:plasma membrane"/>
    <property type="evidence" value="ECO:0007669"/>
    <property type="project" value="UniProtKB-SubCell"/>
</dbReference>
<dbReference type="InterPro" id="IPR000515">
    <property type="entry name" value="MetI-like"/>
</dbReference>
<evidence type="ECO:0000256" key="6">
    <source>
        <dbReference type="ARBA" id="ARBA00023136"/>
    </source>
</evidence>
<keyword evidence="4 7" id="KW-0812">Transmembrane</keyword>
<keyword evidence="6 7" id="KW-0472">Membrane</keyword>
<dbReference type="CDD" id="cd06261">
    <property type="entry name" value="TM_PBP2"/>
    <property type="match status" value="1"/>
</dbReference>
<dbReference type="Pfam" id="PF00528">
    <property type="entry name" value="BPD_transp_1"/>
    <property type="match status" value="1"/>
</dbReference>
<evidence type="ECO:0000256" key="2">
    <source>
        <dbReference type="ARBA" id="ARBA00022448"/>
    </source>
</evidence>
<gene>
    <name evidence="9" type="ORF">HZU75_12925</name>
</gene>
<accession>A0A7D5VB05</accession>
<dbReference type="SUPFAM" id="SSF161098">
    <property type="entry name" value="MetI-like"/>
    <property type="match status" value="1"/>
</dbReference>
<dbReference type="PROSITE" id="PS50928">
    <property type="entry name" value="ABC_TM1"/>
    <property type="match status" value="1"/>
</dbReference>
<organism evidence="9 10">
    <name type="scientific">Chitinibacter fontanus</name>
    <dbReference type="NCBI Taxonomy" id="1737446"/>
    <lineage>
        <taxon>Bacteria</taxon>
        <taxon>Pseudomonadati</taxon>
        <taxon>Pseudomonadota</taxon>
        <taxon>Betaproteobacteria</taxon>
        <taxon>Neisseriales</taxon>
        <taxon>Chitinibacteraceae</taxon>
        <taxon>Chitinibacter</taxon>
    </lineage>
</organism>
<proteinExistence type="inferred from homology"/>
<dbReference type="EMBL" id="CP058952">
    <property type="protein sequence ID" value="QLI82354.1"/>
    <property type="molecule type" value="Genomic_DNA"/>
</dbReference>
<dbReference type="KEGG" id="cfon:HZU75_12925"/>
<comment type="subcellular location">
    <subcellularLocation>
        <location evidence="1 7">Cell membrane</location>
        <topology evidence="1 7">Multi-pass membrane protein</topology>
    </subcellularLocation>
</comment>
<dbReference type="Proteomes" id="UP000510822">
    <property type="component" value="Chromosome"/>
</dbReference>
<dbReference type="InterPro" id="IPR035906">
    <property type="entry name" value="MetI-like_sf"/>
</dbReference>
<dbReference type="PANTHER" id="PTHR43744">
    <property type="entry name" value="ABC TRANSPORTER PERMEASE PROTEIN MG189-RELATED-RELATED"/>
    <property type="match status" value="1"/>
</dbReference>
<feature type="transmembrane region" description="Helical" evidence="7">
    <location>
        <begin position="20"/>
        <end position="39"/>
    </location>
</feature>
<evidence type="ECO:0000256" key="3">
    <source>
        <dbReference type="ARBA" id="ARBA00022475"/>
    </source>
</evidence>
<feature type="domain" description="ABC transmembrane type-1" evidence="8">
    <location>
        <begin position="86"/>
        <end position="298"/>
    </location>
</feature>
<dbReference type="AlphaFoldDB" id="A0A7D5VB05"/>
<sequence>MFKSKELNRLVTMALQYASLMAFGLFTMFPLLWAVSFGLSSDGSYAYLFPQSFVPHVSGGDGTYSIGTTLVWFERVFVEIPFSTYFKNSVIITTLAVVGTVVISVLAAYPLARMRFAGRNFIFVAIIATLMLPQETALVPNYITIVKLGNFADWLQLTLTGSDAATWKKLIGMNSYLGVVLPGIAGAFGIFLMKQAFEAVPQDLIDAARVDGATEMQILWRVMLPVTTPSIAALAIFTLVNQWNEYIWSSIVMRAKTMQPLAVGVFNDLTGPLSGSQNTLMAAIVLTVIPVLVFFAFTQRFFISGMDGAVK</sequence>
<evidence type="ECO:0000256" key="4">
    <source>
        <dbReference type="ARBA" id="ARBA00022692"/>
    </source>
</evidence>
<evidence type="ECO:0000313" key="10">
    <source>
        <dbReference type="Proteomes" id="UP000510822"/>
    </source>
</evidence>
<dbReference type="Gene3D" id="1.10.3720.10">
    <property type="entry name" value="MetI-like"/>
    <property type="match status" value="1"/>
</dbReference>
<keyword evidence="5 7" id="KW-1133">Transmembrane helix</keyword>
<evidence type="ECO:0000256" key="7">
    <source>
        <dbReference type="RuleBase" id="RU363032"/>
    </source>
</evidence>
<evidence type="ECO:0000256" key="5">
    <source>
        <dbReference type="ARBA" id="ARBA00022989"/>
    </source>
</evidence>
<feature type="transmembrane region" description="Helical" evidence="7">
    <location>
        <begin position="121"/>
        <end position="143"/>
    </location>
</feature>
<comment type="similarity">
    <text evidence="7">Belongs to the binding-protein-dependent transport system permease family.</text>
</comment>
<evidence type="ECO:0000256" key="1">
    <source>
        <dbReference type="ARBA" id="ARBA00004651"/>
    </source>
</evidence>
<dbReference type="PANTHER" id="PTHR43744:SF3">
    <property type="entry name" value="LACTOSE TRANSPORT SYSTEM PERMEASE PROTEIN LACG"/>
    <property type="match status" value="1"/>
</dbReference>
<dbReference type="RefSeq" id="WP_180306435.1">
    <property type="nucleotide sequence ID" value="NZ_CP058952.1"/>
</dbReference>
<dbReference type="GO" id="GO:0055085">
    <property type="term" value="P:transmembrane transport"/>
    <property type="evidence" value="ECO:0007669"/>
    <property type="project" value="InterPro"/>
</dbReference>
<feature type="transmembrane region" description="Helical" evidence="7">
    <location>
        <begin position="90"/>
        <end position="109"/>
    </location>
</feature>
<feature type="transmembrane region" description="Helical" evidence="7">
    <location>
        <begin position="218"/>
        <end position="240"/>
    </location>
</feature>
<protein>
    <submittedName>
        <fullName evidence="9">Carbohydrate ABC transporter permease</fullName>
    </submittedName>
</protein>
<keyword evidence="2 7" id="KW-0813">Transport</keyword>
<keyword evidence="3" id="KW-1003">Cell membrane</keyword>
<keyword evidence="10" id="KW-1185">Reference proteome</keyword>
<evidence type="ECO:0000259" key="8">
    <source>
        <dbReference type="PROSITE" id="PS50928"/>
    </source>
</evidence>
<name>A0A7D5VB05_9NEIS</name>